<gene>
    <name evidence="2" type="ORF">TX23_05130</name>
</gene>
<dbReference type="InterPro" id="IPR046673">
    <property type="entry name" value="ToxA_N"/>
</dbReference>
<dbReference type="Proteomes" id="UP000050852">
    <property type="component" value="Unassembled WGS sequence"/>
</dbReference>
<dbReference type="CDD" id="cd14729">
    <property type="entry name" value="RtxA-like"/>
    <property type="match status" value="1"/>
</dbReference>
<protein>
    <submittedName>
        <fullName evidence="2">Type III effector protein, HopAC1 family</fullName>
    </submittedName>
</protein>
<dbReference type="PATRIC" id="fig|1615673.3.peg.2017"/>
<dbReference type="SUPFAM" id="SSF159501">
    <property type="entry name" value="EreA/ChaN-like"/>
    <property type="match status" value="1"/>
</dbReference>
<dbReference type="Pfam" id="PF20178">
    <property type="entry name" value="ToxA_N"/>
    <property type="match status" value="1"/>
</dbReference>
<comment type="caution">
    <text evidence="2">The sequence shown here is derived from an EMBL/GenBank/DDBJ whole genome shotgun (WGS) entry which is preliminary data.</text>
</comment>
<reference evidence="2 3" key="1">
    <citation type="submission" date="2015-02" db="EMBL/GenBank/DDBJ databases">
        <title>Two Pseudomonas sp. nov., isolated from raw milk.</title>
        <authorList>
            <person name="Wenning M."/>
            <person name="von Neubeck M."/>
            <person name="Huptas C."/>
            <person name="Scherer S."/>
        </authorList>
    </citation>
    <scope>NUCLEOTIDE SEQUENCE [LARGE SCALE GENOMIC DNA]</scope>
    <source>
        <strain evidence="2 3">DSM 29164</strain>
    </source>
</reference>
<proteinExistence type="predicted"/>
<dbReference type="OrthoDB" id="5653126at2"/>
<dbReference type="Gene3D" id="3.40.50.11550">
    <property type="match status" value="1"/>
</dbReference>
<dbReference type="EMBL" id="JYLN01000002">
    <property type="protein sequence ID" value="KRP73811.1"/>
    <property type="molecule type" value="Genomic_DNA"/>
</dbReference>
<organism evidence="2 3">
    <name type="scientific">Pseudomonas paralactis</name>
    <dbReference type="NCBI Taxonomy" id="1615673"/>
    <lineage>
        <taxon>Bacteria</taxon>
        <taxon>Pseudomonadati</taxon>
        <taxon>Pseudomonadota</taxon>
        <taxon>Gammaproteobacteria</taxon>
        <taxon>Pseudomonadales</taxon>
        <taxon>Pseudomonadaceae</taxon>
        <taxon>Pseudomonas</taxon>
    </lineage>
</organism>
<name>A0A0R3AU17_9PSED</name>
<dbReference type="AlphaFoldDB" id="A0A0R3AU17"/>
<evidence type="ECO:0000259" key="1">
    <source>
        <dbReference type="Pfam" id="PF20178"/>
    </source>
</evidence>
<sequence>MTSNAQQLQHINHFVRKVLADFPVPSAIAAQLLDEHLQPFTQEQLDPDTTFLTTLEYNLDNPNAPYTAVIVQSMSLIEAMICDAPHAPGGMINTTGFSTTAPYFHIVSELPRLMDNRIPQMFNEEFITSSWIPPRRYEALYRQSEPQVYGPTTQLELAPAIFRKIVHSSDFEDVYDNAITRFWSEHRDNYTTLMRIAFTKAYLNQYEEFTLTQAERQLAARAAGIGIDKDASNLTLEDFQAPYSSDANLSLRVLRIHQYEATDILTITDNQSQITLLYIPGNSSPIHGFNTPTDMRNALVKAARDPTQRKALTTHFEPDSIDSGLLYSGVEEALIGMAMYPEPSSPPGLFNSLLRNGYWDPEQYINNPMYPALRSDPFAFIARQIRTRIAKLAAKTIVSPLDTFKADTLDALEKACLLAIPVALTMGTALLAEFCFVTSGLAGMAIGADDVFKDKPHAIERMVFGALNALPVVIHGISTGASSLEALRPALGQATRTEEGLISVRVTTLPPAPIQTETRPLVAATPPSGLQSVKIQGETFLTYKKPNDWGFFELFVNNPEAPETIQSTGLYAIQSSDLQWRRAGLAGGGAFRNAWQRVYRLFSDTENRSFFSTYEMPSHARDTLADMLTDSSSFSEDFEPFGTGEQSIKNTRKLFFEKRNLLDQDSALFFNYLPYSPLQPVIPRLSLNESQQSIIEKLLRASDGLVIGESHSAETSKAFLIDNMQLLASKGVKRIYFEHLLTDVHIPPLKAFYRSKNAPMPQELTNFLNGIYPLPRNHYYSFRNVVTKARDAGIKIQPIDCTASYVLRDMRDSAGTLRQRMMNYYATEVIEWVQTTKRQPGKWVALVGDTHTNTFKDIPGIAELTGSIGLRIEDRVGARPLGIEVDPGRTASLGLNKGEGTVKANLVLRVDPAALQHSMEPQPGPSHSRVVKSAQALLALPGQFMLTGASHIDYRSRRGELRSFRINSQEGRFFINASGWSIDQKPFDNIEALVSELDAQPGLEQVSN</sequence>
<feature type="domain" description="Dermonecrotic toxin N-terminal" evidence="1">
    <location>
        <begin position="139"/>
        <end position="316"/>
    </location>
</feature>
<evidence type="ECO:0000313" key="2">
    <source>
        <dbReference type="EMBL" id="KRP73811.1"/>
    </source>
</evidence>
<accession>A0A0R3AU17</accession>
<evidence type="ECO:0000313" key="3">
    <source>
        <dbReference type="Proteomes" id="UP000050852"/>
    </source>
</evidence>
<dbReference type="RefSeq" id="WP_057701302.1">
    <property type="nucleotide sequence ID" value="NZ_JYLN01000002.1"/>
</dbReference>